<dbReference type="PROSITE" id="PS50977">
    <property type="entry name" value="HTH_TETR_2"/>
    <property type="match status" value="1"/>
</dbReference>
<dbReference type="InterPro" id="IPR001647">
    <property type="entry name" value="HTH_TetR"/>
</dbReference>
<dbReference type="EMBL" id="JBHUCM010000031">
    <property type="protein sequence ID" value="MFD1542432.1"/>
    <property type="molecule type" value="Genomic_DNA"/>
</dbReference>
<dbReference type="PANTHER" id="PTHR30055">
    <property type="entry name" value="HTH-TYPE TRANSCRIPTIONAL REGULATOR RUTR"/>
    <property type="match status" value="1"/>
</dbReference>
<evidence type="ECO:0000256" key="1">
    <source>
        <dbReference type="ARBA" id="ARBA00023015"/>
    </source>
</evidence>
<sequence length="243" mass="25830">MTIAARADARHNRARVLEAAQEAFAAEGLSVPLDAIARRAGVGAGTVYRHFPSKEALFGAVVQDRIERLADELTALLATTEAATGAAFFTAFSSTVEQAGLNKALCESFVSTPKAEVAPEARRRYGLALAALLDQAHRAGAVRPDAQMADVMALMAGCIAMETHSTAPGRATTLVLDGLRTGRSPLPTVTKPVTKPGYRNETREEQPCCEECGTVIPTSRTGRPPRFCGGACRQKAHRRRATT</sequence>
<evidence type="ECO:0000256" key="3">
    <source>
        <dbReference type="ARBA" id="ARBA00023163"/>
    </source>
</evidence>
<accession>A0ABW4GI31</accession>
<evidence type="ECO:0000313" key="7">
    <source>
        <dbReference type="Proteomes" id="UP001597097"/>
    </source>
</evidence>
<name>A0ABW4GI31_9ACTN</name>
<evidence type="ECO:0000256" key="4">
    <source>
        <dbReference type="PROSITE-ProRule" id="PRU00335"/>
    </source>
</evidence>
<dbReference type="Proteomes" id="UP001597097">
    <property type="component" value="Unassembled WGS sequence"/>
</dbReference>
<dbReference type="Pfam" id="PF00440">
    <property type="entry name" value="TetR_N"/>
    <property type="match status" value="1"/>
</dbReference>
<evidence type="ECO:0000256" key="2">
    <source>
        <dbReference type="ARBA" id="ARBA00023125"/>
    </source>
</evidence>
<dbReference type="Pfam" id="PF21597">
    <property type="entry name" value="TetR_C_43"/>
    <property type="match status" value="1"/>
</dbReference>
<organism evidence="6 7">
    <name type="scientific">Nonomuraea guangzhouensis</name>
    <dbReference type="NCBI Taxonomy" id="1291555"/>
    <lineage>
        <taxon>Bacteria</taxon>
        <taxon>Bacillati</taxon>
        <taxon>Actinomycetota</taxon>
        <taxon>Actinomycetes</taxon>
        <taxon>Streptosporangiales</taxon>
        <taxon>Streptosporangiaceae</taxon>
        <taxon>Nonomuraea</taxon>
    </lineage>
</organism>
<comment type="caution">
    <text evidence="6">The sequence shown here is derived from an EMBL/GenBank/DDBJ whole genome shotgun (WGS) entry which is preliminary data.</text>
</comment>
<keyword evidence="1" id="KW-0805">Transcription regulation</keyword>
<protein>
    <submittedName>
        <fullName evidence="6">TetR/AcrR family transcriptional regulator</fullName>
    </submittedName>
</protein>
<reference evidence="7" key="1">
    <citation type="journal article" date="2019" name="Int. J. Syst. Evol. Microbiol.">
        <title>The Global Catalogue of Microorganisms (GCM) 10K type strain sequencing project: providing services to taxonomists for standard genome sequencing and annotation.</title>
        <authorList>
            <consortium name="The Broad Institute Genomics Platform"/>
            <consortium name="The Broad Institute Genome Sequencing Center for Infectious Disease"/>
            <person name="Wu L."/>
            <person name="Ma J."/>
        </authorList>
    </citation>
    <scope>NUCLEOTIDE SEQUENCE [LARGE SCALE GENOMIC DNA]</scope>
    <source>
        <strain evidence="7">CGMCC 1.15399</strain>
    </source>
</reference>
<keyword evidence="3" id="KW-0804">Transcription</keyword>
<dbReference type="RefSeq" id="WP_219531403.1">
    <property type="nucleotide sequence ID" value="NZ_JAHKRM010000011.1"/>
</dbReference>
<feature type="DNA-binding region" description="H-T-H motif" evidence="4">
    <location>
        <begin position="32"/>
        <end position="51"/>
    </location>
</feature>
<dbReference type="PANTHER" id="PTHR30055:SF234">
    <property type="entry name" value="HTH-TYPE TRANSCRIPTIONAL REGULATOR BETI"/>
    <property type="match status" value="1"/>
</dbReference>
<dbReference type="InterPro" id="IPR049445">
    <property type="entry name" value="TetR_SbtR-like_C"/>
</dbReference>
<gene>
    <name evidence="6" type="ORF">ACFSJ0_35635</name>
</gene>
<keyword evidence="2 4" id="KW-0238">DNA-binding</keyword>
<dbReference type="InterPro" id="IPR050109">
    <property type="entry name" value="HTH-type_TetR-like_transc_reg"/>
</dbReference>
<proteinExistence type="predicted"/>
<feature type="domain" description="HTH tetR-type" evidence="5">
    <location>
        <begin position="10"/>
        <end position="69"/>
    </location>
</feature>
<evidence type="ECO:0000259" key="5">
    <source>
        <dbReference type="PROSITE" id="PS50977"/>
    </source>
</evidence>
<evidence type="ECO:0000313" key="6">
    <source>
        <dbReference type="EMBL" id="MFD1542432.1"/>
    </source>
</evidence>
<keyword evidence="7" id="KW-1185">Reference proteome</keyword>